<evidence type="ECO:0000313" key="3">
    <source>
        <dbReference type="Proteomes" id="UP001642360"/>
    </source>
</evidence>
<proteinExistence type="predicted"/>
<dbReference type="AlphaFoldDB" id="A0ABC8T3E7"/>
<evidence type="ECO:0000256" key="1">
    <source>
        <dbReference type="SAM" id="MobiDB-lite"/>
    </source>
</evidence>
<name>A0ABC8T3E7_9AQUA</name>
<comment type="caution">
    <text evidence="2">The sequence shown here is derived from an EMBL/GenBank/DDBJ whole genome shotgun (WGS) entry which is preliminary data.</text>
</comment>
<gene>
    <name evidence="2" type="ORF">ILEXP_LOCUS33007</name>
</gene>
<organism evidence="2 3">
    <name type="scientific">Ilex paraguariensis</name>
    <name type="common">yerba mate</name>
    <dbReference type="NCBI Taxonomy" id="185542"/>
    <lineage>
        <taxon>Eukaryota</taxon>
        <taxon>Viridiplantae</taxon>
        <taxon>Streptophyta</taxon>
        <taxon>Embryophyta</taxon>
        <taxon>Tracheophyta</taxon>
        <taxon>Spermatophyta</taxon>
        <taxon>Magnoliopsida</taxon>
        <taxon>eudicotyledons</taxon>
        <taxon>Gunneridae</taxon>
        <taxon>Pentapetalae</taxon>
        <taxon>asterids</taxon>
        <taxon>campanulids</taxon>
        <taxon>Aquifoliales</taxon>
        <taxon>Aquifoliaceae</taxon>
        <taxon>Ilex</taxon>
    </lineage>
</organism>
<protein>
    <submittedName>
        <fullName evidence="2">Uncharacterized protein</fullName>
    </submittedName>
</protein>
<evidence type="ECO:0000313" key="2">
    <source>
        <dbReference type="EMBL" id="CAK9163938.1"/>
    </source>
</evidence>
<keyword evidence="3" id="KW-1185">Reference proteome</keyword>
<feature type="region of interest" description="Disordered" evidence="1">
    <location>
        <begin position="39"/>
        <end position="59"/>
    </location>
</feature>
<dbReference type="AntiFam" id="ANF00038">
    <property type="entry name" value="Overlaps SRP RNA, same strand"/>
</dbReference>
<dbReference type="EMBL" id="CAUOFW020004114">
    <property type="protein sequence ID" value="CAK9163938.1"/>
    <property type="molecule type" value="Genomic_DNA"/>
</dbReference>
<sequence length="173" mass="19051">MERFGAAIADPPDPSIEVNHAAPAKAGVSWLLERRATREAGFTEQREPPAPCGGWITGRSTLTPTLPDGSTPIEPSPFGLPNNLLQNPREPVKNHVLLCVVEVLDKNREVDCGIEESWVIAMVTGEILEIIVAEAEALVFKLFIFLDSGCSSLQFCYPLVRLKMLEDERKLLD</sequence>
<reference evidence="2 3" key="1">
    <citation type="submission" date="2024-02" db="EMBL/GenBank/DDBJ databases">
        <authorList>
            <person name="Vignale AGUSTIN F."/>
            <person name="Sosa J E."/>
            <person name="Modenutti C."/>
        </authorList>
    </citation>
    <scope>NUCLEOTIDE SEQUENCE [LARGE SCALE GENOMIC DNA]</scope>
</reference>
<dbReference type="Proteomes" id="UP001642360">
    <property type="component" value="Unassembled WGS sequence"/>
</dbReference>
<accession>A0ABC8T3E7</accession>